<keyword evidence="2" id="KW-0560">Oxidoreductase</keyword>
<comment type="caution">
    <text evidence="2">The sequence shown here is derived from an EMBL/GenBank/DDBJ whole genome shotgun (WGS) entry which is preliminary data.</text>
</comment>
<dbReference type="AlphaFoldDB" id="A0A7X5XS84"/>
<dbReference type="Proteomes" id="UP000535078">
    <property type="component" value="Unassembled WGS sequence"/>
</dbReference>
<reference evidence="2 3" key="1">
    <citation type="submission" date="2020-03" db="EMBL/GenBank/DDBJ databases">
        <title>Genomic Encyclopedia of Type Strains, Phase IV (KMG-IV): sequencing the most valuable type-strain genomes for metagenomic binning, comparative biology and taxonomic classification.</title>
        <authorList>
            <person name="Goeker M."/>
        </authorList>
    </citation>
    <scope>NUCLEOTIDE SEQUENCE [LARGE SCALE GENOMIC DNA]</scope>
    <source>
        <strain evidence="2 3">DSM 25229</strain>
    </source>
</reference>
<keyword evidence="2" id="KW-0223">Dioxygenase</keyword>
<dbReference type="EMBL" id="JAATIT010000003">
    <property type="protein sequence ID" value="NJB90315.1"/>
    <property type="molecule type" value="Genomic_DNA"/>
</dbReference>
<name>A0A7X5XS84_9SPHN</name>
<evidence type="ECO:0000259" key="1">
    <source>
        <dbReference type="PROSITE" id="PS51819"/>
    </source>
</evidence>
<dbReference type="PANTHER" id="PTHR39175">
    <property type="entry name" value="FAMILY PROTEIN, PUTATIVE (AFU_ORTHOLOGUE AFUA_3G15060)-RELATED"/>
    <property type="match status" value="1"/>
</dbReference>
<dbReference type="PROSITE" id="PS51819">
    <property type="entry name" value="VOC"/>
    <property type="match status" value="1"/>
</dbReference>
<keyword evidence="3" id="KW-1185">Reference proteome</keyword>
<evidence type="ECO:0000313" key="2">
    <source>
        <dbReference type="EMBL" id="NJB90315.1"/>
    </source>
</evidence>
<evidence type="ECO:0000313" key="3">
    <source>
        <dbReference type="Proteomes" id="UP000535078"/>
    </source>
</evidence>
<proteinExistence type="predicted"/>
<protein>
    <submittedName>
        <fullName evidence="2">Catechol 2,3-dioxygenase-like lactoylglutathione lyase family enzyme</fullName>
    </submittedName>
</protein>
<gene>
    <name evidence="2" type="ORF">GGR90_002509</name>
</gene>
<organism evidence="2 3">
    <name type="scientific">Sphingopyxis italica</name>
    <dbReference type="NCBI Taxonomy" id="1129133"/>
    <lineage>
        <taxon>Bacteria</taxon>
        <taxon>Pseudomonadati</taxon>
        <taxon>Pseudomonadota</taxon>
        <taxon>Alphaproteobacteria</taxon>
        <taxon>Sphingomonadales</taxon>
        <taxon>Sphingomonadaceae</taxon>
        <taxon>Sphingopyxis</taxon>
    </lineage>
</organism>
<feature type="domain" description="VOC" evidence="1">
    <location>
        <begin position="5"/>
        <end position="119"/>
    </location>
</feature>
<dbReference type="InterPro" id="IPR004360">
    <property type="entry name" value="Glyas_Fos-R_dOase_dom"/>
</dbReference>
<dbReference type="GO" id="GO:0016829">
    <property type="term" value="F:lyase activity"/>
    <property type="evidence" value="ECO:0007669"/>
    <property type="project" value="UniProtKB-KW"/>
</dbReference>
<dbReference type="InterPro" id="IPR037523">
    <property type="entry name" value="VOC_core"/>
</dbReference>
<dbReference type="Gene3D" id="3.10.180.10">
    <property type="entry name" value="2,3-Dihydroxybiphenyl 1,2-Dioxygenase, domain 1"/>
    <property type="match status" value="1"/>
</dbReference>
<dbReference type="GO" id="GO:0051213">
    <property type="term" value="F:dioxygenase activity"/>
    <property type="evidence" value="ECO:0007669"/>
    <property type="project" value="UniProtKB-KW"/>
</dbReference>
<accession>A0A7X5XS84</accession>
<keyword evidence="2" id="KW-0456">Lyase</keyword>
<dbReference type="SUPFAM" id="SSF54593">
    <property type="entry name" value="Glyoxalase/Bleomycin resistance protein/Dihydroxybiphenyl dioxygenase"/>
    <property type="match status" value="1"/>
</dbReference>
<dbReference type="InterPro" id="IPR029068">
    <property type="entry name" value="Glyas_Bleomycin-R_OHBP_Dase"/>
</dbReference>
<sequence>MVDLAIDHVQIAIPVGGEDAARGFYGELLGLTELPKPPEMAGRGGCWFQLGAQQLHVGVDADFRAAKKAHVALATDELAALRHRIEAAGNATKDDSPVDGRYRFFAEDPFGNRIEFMDRVARGI</sequence>
<dbReference type="Pfam" id="PF00903">
    <property type="entry name" value="Glyoxalase"/>
    <property type="match status" value="1"/>
</dbReference>
<dbReference type="PANTHER" id="PTHR39175:SF1">
    <property type="entry name" value="FAMILY PROTEIN, PUTATIVE (AFU_ORTHOLOGUE AFUA_3G15060)-RELATED"/>
    <property type="match status" value="1"/>
</dbReference>
<dbReference type="RefSeq" id="WP_167922133.1">
    <property type="nucleotide sequence ID" value="NZ_JAATIT010000003.1"/>
</dbReference>